<dbReference type="Pfam" id="PF16277">
    <property type="entry name" value="DUF4926"/>
    <property type="match status" value="1"/>
</dbReference>
<evidence type="ECO:0000313" key="1">
    <source>
        <dbReference type="EMBL" id="QQP89020.1"/>
    </source>
</evidence>
<organism evidence="1 2">
    <name type="scientific">Skermanella cutis</name>
    <dbReference type="NCBI Taxonomy" id="2775420"/>
    <lineage>
        <taxon>Bacteria</taxon>
        <taxon>Pseudomonadati</taxon>
        <taxon>Pseudomonadota</taxon>
        <taxon>Alphaproteobacteria</taxon>
        <taxon>Rhodospirillales</taxon>
        <taxon>Azospirillaceae</taxon>
        <taxon>Skermanella</taxon>
    </lineage>
</organism>
<keyword evidence="2" id="KW-1185">Reference proteome</keyword>
<dbReference type="EMBL" id="CP067420">
    <property type="protein sequence ID" value="QQP89020.1"/>
    <property type="molecule type" value="Genomic_DNA"/>
</dbReference>
<dbReference type="Proteomes" id="UP000595197">
    <property type="component" value="Chromosome"/>
</dbReference>
<proteinExistence type="predicted"/>
<name>A0ABX7B3W0_9PROT</name>
<gene>
    <name evidence="1" type="ORF">IGS68_23935</name>
</gene>
<accession>A0ABX7B3W0</accession>
<protein>
    <submittedName>
        <fullName evidence="1">DUF4926 domain-containing protein</fullName>
    </submittedName>
</protein>
<sequence>MIKELDPVVLTKDLPEEGLQAGDVGCIVMVHAGGAGYEVEFATLTGETISVVTVPAHAVRAVGDREIPHARMVA</sequence>
<evidence type="ECO:0000313" key="2">
    <source>
        <dbReference type="Proteomes" id="UP000595197"/>
    </source>
</evidence>
<dbReference type="RefSeq" id="WP_201074726.1">
    <property type="nucleotide sequence ID" value="NZ_CP067420.1"/>
</dbReference>
<dbReference type="InterPro" id="IPR032568">
    <property type="entry name" value="DUF4926"/>
</dbReference>
<reference evidence="1" key="1">
    <citation type="submission" date="2021-02" db="EMBL/GenBank/DDBJ databases">
        <title>Skermanella TT6 skin isolate.</title>
        <authorList>
            <person name="Lee K."/>
            <person name="Ganzorig M."/>
        </authorList>
    </citation>
    <scope>NUCLEOTIDE SEQUENCE</scope>
    <source>
        <strain evidence="1">TT6</strain>
    </source>
</reference>